<dbReference type="PANTHER" id="PTHR42718:SF9">
    <property type="entry name" value="MAJOR FACILITATOR SUPERFAMILY MULTIDRUG TRANSPORTER MFSC"/>
    <property type="match status" value="1"/>
</dbReference>
<protein>
    <submittedName>
        <fullName evidence="10">DHA2 family efflux MFS transporter permease subunit</fullName>
    </submittedName>
</protein>
<reference evidence="10 11" key="1">
    <citation type="submission" date="2020-04" db="EMBL/GenBank/DDBJ databases">
        <title>Bacillus sp. UniB3 isolated from commercial digestive syrup.</title>
        <authorList>
            <person name="Thorat V."/>
            <person name="Kirdat K."/>
            <person name="Tiwarekar B."/>
            <person name="Yadav A."/>
        </authorList>
    </citation>
    <scope>NUCLEOTIDE SEQUENCE [LARGE SCALE GENOMIC DNA]</scope>
    <source>
        <strain evidence="10 11">UniB3</strain>
    </source>
</reference>
<evidence type="ECO:0000313" key="10">
    <source>
        <dbReference type="EMBL" id="NMO77094.1"/>
    </source>
</evidence>
<evidence type="ECO:0000259" key="9">
    <source>
        <dbReference type="PROSITE" id="PS50850"/>
    </source>
</evidence>
<comment type="similarity">
    <text evidence="2">Belongs to the major facilitator superfamily. EmrB family.</text>
</comment>
<feature type="transmembrane region" description="Helical" evidence="8">
    <location>
        <begin position="469"/>
        <end position="487"/>
    </location>
</feature>
<dbReference type="PRINTS" id="PR01036">
    <property type="entry name" value="TCRTETB"/>
</dbReference>
<dbReference type="EMBL" id="JABBPK010000001">
    <property type="protein sequence ID" value="NMO77094.1"/>
    <property type="molecule type" value="Genomic_DNA"/>
</dbReference>
<dbReference type="InterPro" id="IPR011701">
    <property type="entry name" value="MFS"/>
</dbReference>
<dbReference type="GO" id="GO:0022857">
    <property type="term" value="F:transmembrane transporter activity"/>
    <property type="evidence" value="ECO:0007669"/>
    <property type="project" value="InterPro"/>
</dbReference>
<accession>A0A7Y0K8I1</accession>
<evidence type="ECO:0000256" key="8">
    <source>
        <dbReference type="SAM" id="Phobius"/>
    </source>
</evidence>
<feature type="transmembrane region" description="Helical" evidence="8">
    <location>
        <begin position="300"/>
        <end position="318"/>
    </location>
</feature>
<dbReference type="InterPro" id="IPR004638">
    <property type="entry name" value="EmrB-like"/>
</dbReference>
<dbReference type="InterPro" id="IPR020846">
    <property type="entry name" value="MFS_dom"/>
</dbReference>
<dbReference type="Gene3D" id="1.20.1720.10">
    <property type="entry name" value="Multidrug resistance protein D"/>
    <property type="match status" value="1"/>
</dbReference>
<dbReference type="GO" id="GO:0005886">
    <property type="term" value="C:plasma membrane"/>
    <property type="evidence" value="ECO:0007669"/>
    <property type="project" value="UniProtKB-SubCell"/>
</dbReference>
<dbReference type="PROSITE" id="PS50850">
    <property type="entry name" value="MFS"/>
    <property type="match status" value="1"/>
</dbReference>
<evidence type="ECO:0000256" key="7">
    <source>
        <dbReference type="ARBA" id="ARBA00023136"/>
    </source>
</evidence>
<feature type="transmembrane region" description="Helical" evidence="8">
    <location>
        <begin position="141"/>
        <end position="162"/>
    </location>
</feature>
<gene>
    <name evidence="10" type="ORF">HHU08_08815</name>
</gene>
<feature type="transmembrane region" description="Helical" evidence="8">
    <location>
        <begin position="54"/>
        <end position="75"/>
    </location>
</feature>
<dbReference type="RefSeq" id="WP_016200866.1">
    <property type="nucleotide sequence ID" value="NZ_JABBPK010000001.1"/>
</dbReference>
<name>A0A7Y0K8I1_9BACI</name>
<evidence type="ECO:0000256" key="4">
    <source>
        <dbReference type="ARBA" id="ARBA00022475"/>
    </source>
</evidence>
<feature type="transmembrane region" description="Helical" evidence="8">
    <location>
        <begin position="200"/>
        <end position="219"/>
    </location>
</feature>
<proteinExistence type="inferred from homology"/>
<feature type="transmembrane region" description="Helical" evidence="8">
    <location>
        <begin position="269"/>
        <end position="294"/>
    </location>
</feature>
<evidence type="ECO:0000256" key="3">
    <source>
        <dbReference type="ARBA" id="ARBA00022448"/>
    </source>
</evidence>
<dbReference type="Proteomes" id="UP000588491">
    <property type="component" value="Unassembled WGS sequence"/>
</dbReference>
<dbReference type="Gene3D" id="1.20.1250.20">
    <property type="entry name" value="MFS general substrate transporter like domains"/>
    <property type="match status" value="1"/>
</dbReference>
<feature type="transmembrane region" description="Helical" evidence="8">
    <location>
        <begin position="231"/>
        <end position="249"/>
    </location>
</feature>
<dbReference type="AlphaFoldDB" id="A0A7Y0K8I1"/>
<dbReference type="Pfam" id="PF07690">
    <property type="entry name" value="MFS_1"/>
    <property type="match status" value="1"/>
</dbReference>
<keyword evidence="6 8" id="KW-1133">Transmembrane helix</keyword>
<feature type="transmembrane region" description="Helical" evidence="8">
    <location>
        <begin position="330"/>
        <end position="351"/>
    </location>
</feature>
<dbReference type="NCBIfam" id="TIGR00711">
    <property type="entry name" value="efflux_EmrB"/>
    <property type="match status" value="1"/>
</dbReference>
<dbReference type="SUPFAM" id="SSF103473">
    <property type="entry name" value="MFS general substrate transporter"/>
    <property type="match status" value="1"/>
</dbReference>
<feature type="transmembrane region" description="Helical" evidence="8">
    <location>
        <begin position="12"/>
        <end position="34"/>
    </location>
</feature>
<dbReference type="PANTHER" id="PTHR42718">
    <property type="entry name" value="MAJOR FACILITATOR SUPERFAMILY MULTIDRUG TRANSPORTER MFSC"/>
    <property type="match status" value="1"/>
</dbReference>
<sequence length="510" mass="55670">MNTNATSNEKKPPYGIIVILMAGAFVAFLNSTLLNIALPSISADFKVDPSVGQWLVTGYMLVNGIMIPTSAFLIQKYSTRRLFITAMSLFVAGTLMAGIAHSFPILLLSRMIQASGSSIMMPVLMNFLLTSFPIERRGSAMGIFGLIMTFAPAIGPTLSGYIVEHYEWRMLFYVVSPFAIMVLVLAIFKLKDKKEKTDIHIDRLSVLLSSLGFGGLLYGFSSAGTKGWSSIHVYGTLIIGLIALIFFVLRQLKMTAPMLEFRIFKYPLFSLSAIITVVVNIALFSAMLLMPMYIQTVRGISPFHSGLLLLPGAIIMGIMSPITGRLFDKYGARTLALVGLALTAFTTYMFSQLSMTTTITTLVIIYSLRMFGMSMVMMPIMTNGLNELPSRMNPHGTALNNTLSQVSGAIGSAVMITIMSQRTKTHGEELAQEAMQKMSNTTTQPSPEAIATMQEQLGMKAMLEGINDAFLISVGIVIVALVLAMFVKRAVPPKELDEQTGPTEMNEAVE</sequence>
<keyword evidence="7 8" id="KW-0472">Membrane</keyword>
<feature type="transmembrane region" description="Helical" evidence="8">
    <location>
        <begin position="82"/>
        <end position="105"/>
    </location>
</feature>
<feature type="transmembrane region" description="Helical" evidence="8">
    <location>
        <begin position="111"/>
        <end position="129"/>
    </location>
</feature>
<feature type="transmembrane region" description="Helical" evidence="8">
    <location>
        <begin position="168"/>
        <end position="188"/>
    </location>
</feature>
<comment type="subcellular location">
    <subcellularLocation>
        <location evidence="1">Cell membrane</location>
        <topology evidence="1">Multi-pass membrane protein</topology>
    </subcellularLocation>
</comment>
<evidence type="ECO:0000256" key="5">
    <source>
        <dbReference type="ARBA" id="ARBA00022692"/>
    </source>
</evidence>
<evidence type="ECO:0000256" key="1">
    <source>
        <dbReference type="ARBA" id="ARBA00004651"/>
    </source>
</evidence>
<comment type="caution">
    <text evidence="10">The sequence shown here is derived from an EMBL/GenBank/DDBJ whole genome shotgun (WGS) entry which is preliminary data.</text>
</comment>
<feature type="domain" description="Major facilitator superfamily (MFS) profile" evidence="9">
    <location>
        <begin position="16"/>
        <end position="492"/>
    </location>
</feature>
<dbReference type="InterPro" id="IPR036259">
    <property type="entry name" value="MFS_trans_sf"/>
</dbReference>
<keyword evidence="3" id="KW-0813">Transport</keyword>
<organism evidence="10 11">
    <name type="scientific">Niallia alba</name>
    <dbReference type="NCBI Taxonomy" id="2729105"/>
    <lineage>
        <taxon>Bacteria</taxon>
        <taxon>Bacillati</taxon>
        <taxon>Bacillota</taxon>
        <taxon>Bacilli</taxon>
        <taxon>Bacillales</taxon>
        <taxon>Bacillaceae</taxon>
        <taxon>Niallia</taxon>
    </lineage>
</organism>
<evidence type="ECO:0000313" key="11">
    <source>
        <dbReference type="Proteomes" id="UP000588491"/>
    </source>
</evidence>
<dbReference type="CDD" id="cd17503">
    <property type="entry name" value="MFS_LmrB_MDR_like"/>
    <property type="match status" value="1"/>
</dbReference>
<keyword evidence="4" id="KW-1003">Cell membrane</keyword>
<evidence type="ECO:0000256" key="6">
    <source>
        <dbReference type="ARBA" id="ARBA00022989"/>
    </source>
</evidence>
<evidence type="ECO:0000256" key="2">
    <source>
        <dbReference type="ARBA" id="ARBA00008537"/>
    </source>
</evidence>
<keyword evidence="5 8" id="KW-0812">Transmembrane</keyword>
<keyword evidence="11" id="KW-1185">Reference proteome</keyword>